<evidence type="ECO:0000256" key="1">
    <source>
        <dbReference type="ARBA" id="ARBA00004141"/>
    </source>
</evidence>
<dbReference type="PANTHER" id="PTHR43829:SF9">
    <property type="entry name" value="AQUAPORIN-9"/>
    <property type="match status" value="1"/>
</dbReference>
<dbReference type="Pfam" id="PF00230">
    <property type="entry name" value="MIP"/>
    <property type="match status" value="1"/>
</dbReference>
<dbReference type="InterPro" id="IPR000425">
    <property type="entry name" value="MIP"/>
</dbReference>
<feature type="transmembrane region" description="Helical" evidence="8">
    <location>
        <begin position="39"/>
        <end position="57"/>
    </location>
</feature>
<dbReference type="Proteomes" id="UP000473648">
    <property type="component" value="Unassembled WGS sequence"/>
</dbReference>
<feature type="transmembrane region" description="Helical" evidence="8">
    <location>
        <begin position="157"/>
        <end position="178"/>
    </location>
</feature>
<name>A0A6L5GQF0_9FIRM</name>
<reference evidence="9" key="1">
    <citation type="journal article" date="2020" name="Appl. Environ. Microbiol.">
        <title>Medium-Chain Fatty Acid Synthesis by 'Candidatus Weimeria bifida' gen. nov., sp. nov., and 'Candidatus Pseudoramibacter fermentans' sp. nov.</title>
        <authorList>
            <person name="Scarborough M.J."/>
            <person name="Myers K.S."/>
            <person name="Donohue T.J."/>
            <person name="Noguera D.R."/>
        </authorList>
    </citation>
    <scope>NUCLEOTIDE SEQUENCE</scope>
    <source>
        <strain evidence="9">EUB1.1</strain>
    </source>
</reference>
<dbReference type="AlphaFoldDB" id="A0A6L5GQF0"/>
<keyword evidence="5 8" id="KW-1133">Transmembrane helix</keyword>
<evidence type="ECO:0000256" key="5">
    <source>
        <dbReference type="ARBA" id="ARBA00022989"/>
    </source>
</evidence>
<evidence type="ECO:0000256" key="8">
    <source>
        <dbReference type="SAM" id="Phobius"/>
    </source>
</evidence>
<feature type="transmembrane region" description="Helical" evidence="8">
    <location>
        <begin position="215"/>
        <end position="238"/>
    </location>
</feature>
<comment type="similarity">
    <text evidence="2 7">Belongs to the MIP/aquaporin (TC 1.A.8) family.</text>
</comment>
<accession>A0A6L5GQF0</accession>
<feature type="transmembrane region" description="Helical" evidence="8">
    <location>
        <begin position="86"/>
        <end position="104"/>
    </location>
</feature>
<keyword evidence="10" id="KW-1185">Reference proteome</keyword>
<evidence type="ECO:0000256" key="2">
    <source>
        <dbReference type="ARBA" id="ARBA00006175"/>
    </source>
</evidence>
<evidence type="ECO:0000313" key="10">
    <source>
        <dbReference type="Proteomes" id="UP000473648"/>
    </source>
</evidence>
<dbReference type="GO" id="GO:0005886">
    <property type="term" value="C:plasma membrane"/>
    <property type="evidence" value="ECO:0007669"/>
    <property type="project" value="TreeGrafter"/>
</dbReference>
<dbReference type="GO" id="GO:0015254">
    <property type="term" value="F:glycerol channel activity"/>
    <property type="evidence" value="ECO:0007669"/>
    <property type="project" value="TreeGrafter"/>
</dbReference>
<protein>
    <submittedName>
        <fullName evidence="9">Aquaporin family protein</fullName>
    </submittedName>
</protein>
<comment type="subcellular location">
    <subcellularLocation>
        <location evidence="1">Membrane</location>
        <topology evidence="1">Multi-pass membrane protein</topology>
    </subcellularLocation>
</comment>
<keyword evidence="4 7" id="KW-0812">Transmembrane</keyword>
<gene>
    <name evidence="9" type="ORF">FRC53_02705</name>
</gene>
<dbReference type="SUPFAM" id="SSF81338">
    <property type="entry name" value="Aquaporin-like"/>
    <property type="match status" value="1"/>
</dbReference>
<evidence type="ECO:0000256" key="4">
    <source>
        <dbReference type="ARBA" id="ARBA00022692"/>
    </source>
</evidence>
<dbReference type="InterPro" id="IPR050363">
    <property type="entry name" value="MIP/Aquaporin"/>
</dbReference>
<feature type="transmembrane region" description="Helical" evidence="8">
    <location>
        <begin position="6"/>
        <end position="27"/>
    </location>
</feature>
<evidence type="ECO:0000256" key="3">
    <source>
        <dbReference type="ARBA" id="ARBA00022448"/>
    </source>
</evidence>
<comment type="caution">
    <text evidence="9">The sequence shown here is derived from an EMBL/GenBank/DDBJ whole genome shotgun (WGS) entry which is preliminary data.</text>
</comment>
<dbReference type="PRINTS" id="PR00783">
    <property type="entry name" value="MINTRINSICP"/>
</dbReference>
<dbReference type="PROSITE" id="PS00221">
    <property type="entry name" value="MIP"/>
    <property type="match status" value="1"/>
</dbReference>
<organism evidence="9 10">
    <name type="scientific">Candidatus Pseudoramibacter fermentans</name>
    <dbReference type="NCBI Taxonomy" id="2594427"/>
    <lineage>
        <taxon>Bacteria</taxon>
        <taxon>Bacillati</taxon>
        <taxon>Bacillota</taxon>
        <taxon>Clostridia</taxon>
        <taxon>Eubacteriales</taxon>
        <taxon>Eubacteriaceae</taxon>
        <taxon>Pseudoramibacter</taxon>
    </lineage>
</organism>
<dbReference type="PANTHER" id="PTHR43829">
    <property type="entry name" value="AQUAPORIN OR AQUAGLYCEROPORIN RELATED"/>
    <property type="match status" value="1"/>
</dbReference>
<sequence length="241" mass="25069">MVPYLSEFIGTIMLVVLGDGICAANTLNHSNFQGSGPIYVILGWGLAVGLPAMAFGAQSGAHFNPSVTIALAVIGGFSWSMVPGYIICQILGGIVGGILVYLYYKPQFDASSDLGNAALRGIFCTAPAIDSPAANAFSEFFATIFLLFFIKTIPAAVGAAGASAFVVALIIMVIGFALGATTGFSMNAARDWGPRIAYAICPIKPNDQKDANWGYMWISGIMPILGGIVGALLGNMVVGWL</sequence>
<evidence type="ECO:0000256" key="6">
    <source>
        <dbReference type="ARBA" id="ARBA00023136"/>
    </source>
</evidence>
<keyword evidence="3 7" id="KW-0813">Transport</keyword>
<keyword evidence="6 8" id="KW-0472">Membrane</keyword>
<dbReference type="InterPro" id="IPR022357">
    <property type="entry name" value="MIP_CS"/>
</dbReference>
<dbReference type="InterPro" id="IPR023271">
    <property type="entry name" value="Aquaporin-like"/>
</dbReference>
<evidence type="ECO:0000313" key="9">
    <source>
        <dbReference type="EMBL" id="MQM72343.1"/>
    </source>
</evidence>
<evidence type="ECO:0000256" key="7">
    <source>
        <dbReference type="RuleBase" id="RU000477"/>
    </source>
</evidence>
<dbReference type="Gene3D" id="1.20.1080.10">
    <property type="entry name" value="Glycerol uptake facilitator protein"/>
    <property type="match status" value="1"/>
</dbReference>
<proteinExistence type="inferred from homology"/>
<dbReference type="EMBL" id="VOGB01000004">
    <property type="protein sequence ID" value="MQM72343.1"/>
    <property type="molecule type" value="Genomic_DNA"/>
</dbReference>